<dbReference type="AlphaFoldDB" id="A0A7R8VWK6"/>
<accession>A0A7R8VWK6</accession>
<sequence length="62" mass="6791">MQIKLVNMMVGWTTSLKLTNTMASTSTRTILSLAGSGHREHTSSTSWEISMAGIEKVTHLIN</sequence>
<protein>
    <submittedName>
        <fullName evidence="1">Uncharacterized protein</fullName>
    </submittedName>
</protein>
<evidence type="ECO:0000313" key="1">
    <source>
        <dbReference type="EMBL" id="CAD7205524.1"/>
    </source>
</evidence>
<reference evidence="1" key="1">
    <citation type="submission" date="2020-11" db="EMBL/GenBank/DDBJ databases">
        <authorList>
            <person name="Tran Van P."/>
        </authorList>
    </citation>
    <scope>NUCLEOTIDE SEQUENCE</scope>
</reference>
<proteinExistence type="predicted"/>
<organism evidence="1">
    <name type="scientific">Timema douglasi</name>
    <name type="common">Walking stick</name>
    <dbReference type="NCBI Taxonomy" id="61478"/>
    <lineage>
        <taxon>Eukaryota</taxon>
        <taxon>Metazoa</taxon>
        <taxon>Ecdysozoa</taxon>
        <taxon>Arthropoda</taxon>
        <taxon>Hexapoda</taxon>
        <taxon>Insecta</taxon>
        <taxon>Pterygota</taxon>
        <taxon>Neoptera</taxon>
        <taxon>Polyneoptera</taxon>
        <taxon>Phasmatodea</taxon>
        <taxon>Timematodea</taxon>
        <taxon>Timematoidea</taxon>
        <taxon>Timematidae</taxon>
        <taxon>Timema</taxon>
    </lineage>
</organism>
<name>A0A7R8VWK6_TIMDO</name>
<gene>
    <name evidence="1" type="ORF">TDIB3V08_LOCUS11675</name>
</gene>
<dbReference type="EMBL" id="OA575565">
    <property type="protein sequence ID" value="CAD7205524.1"/>
    <property type="molecule type" value="Genomic_DNA"/>
</dbReference>